<dbReference type="EMBL" id="AZFA01000025">
    <property type="protein sequence ID" value="KRL65868.1"/>
    <property type="molecule type" value="Genomic_DNA"/>
</dbReference>
<feature type="compositionally biased region" description="Low complexity" evidence="1">
    <location>
        <begin position="114"/>
        <end position="128"/>
    </location>
</feature>
<feature type="region of interest" description="Disordered" evidence="1">
    <location>
        <begin position="53"/>
        <end position="173"/>
    </location>
</feature>
<dbReference type="STRING" id="1423815.FC27_GL001237"/>
<protein>
    <submittedName>
        <fullName evidence="3">Uncharacterized protein</fullName>
    </submittedName>
</protein>
<evidence type="ECO:0000313" key="4">
    <source>
        <dbReference type="Proteomes" id="UP000051647"/>
    </source>
</evidence>
<dbReference type="RefSeq" id="WP_010624428.1">
    <property type="nucleotide sequence ID" value="NZ_AZFA01000025.1"/>
</dbReference>
<organism evidence="3 4">
    <name type="scientific">Companilactobacillus versmoldensis DSM 14857 = KCTC 3814</name>
    <dbReference type="NCBI Taxonomy" id="1423815"/>
    <lineage>
        <taxon>Bacteria</taxon>
        <taxon>Bacillati</taxon>
        <taxon>Bacillota</taxon>
        <taxon>Bacilli</taxon>
        <taxon>Lactobacillales</taxon>
        <taxon>Lactobacillaceae</taxon>
        <taxon>Companilactobacillus</taxon>
    </lineage>
</organism>
<dbReference type="Proteomes" id="UP000051647">
    <property type="component" value="Unassembled WGS sequence"/>
</dbReference>
<feature type="compositionally biased region" description="Polar residues" evidence="1">
    <location>
        <begin position="144"/>
        <end position="156"/>
    </location>
</feature>
<dbReference type="AlphaFoldDB" id="A0A0R1SAB5"/>
<evidence type="ECO:0000256" key="2">
    <source>
        <dbReference type="SAM" id="Phobius"/>
    </source>
</evidence>
<keyword evidence="4" id="KW-1185">Reference proteome</keyword>
<evidence type="ECO:0000256" key="1">
    <source>
        <dbReference type="SAM" id="MobiDB-lite"/>
    </source>
</evidence>
<dbReference type="PATRIC" id="fig|1423815.3.peg.1268"/>
<comment type="caution">
    <text evidence="3">The sequence shown here is derived from an EMBL/GenBank/DDBJ whole genome shotgun (WGS) entry which is preliminary data.</text>
</comment>
<feature type="compositionally biased region" description="Polar residues" evidence="1">
    <location>
        <begin position="53"/>
        <end position="67"/>
    </location>
</feature>
<keyword evidence="2" id="KW-0472">Membrane</keyword>
<proteinExistence type="predicted"/>
<gene>
    <name evidence="3" type="ORF">FC27_GL001237</name>
</gene>
<name>A0A0R1SAB5_9LACO</name>
<keyword evidence="2" id="KW-0812">Transmembrane</keyword>
<reference evidence="3 4" key="1">
    <citation type="journal article" date="2015" name="Genome Announc.">
        <title>Expanding the biotechnology potential of lactobacilli through comparative genomics of 213 strains and associated genera.</title>
        <authorList>
            <person name="Sun Z."/>
            <person name="Harris H.M."/>
            <person name="McCann A."/>
            <person name="Guo C."/>
            <person name="Argimon S."/>
            <person name="Zhang W."/>
            <person name="Yang X."/>
            <person name="Jeffery I.B."/>
            <person name="Cooney J.C."/>
            <person name="Kagawa T.F."/>
            <person name="Liu W."/>
            <person name="Song Y."/>
            <person name="Salvetti E."/>
            <person name="Wrobel A."/>
            <person name="Rasinkangas P."/>
            <person name="Parkhill J."/>
            <person name="Rea M.C."/>
            <person name="O'Sullivan O."/>
            <person name="Ritari J."/>
            <person name="Douillard F.P."/>
            <person name="Paul Ross R."/>
            <person name="Yang R."/>
            <person name="Briner A.E."/>
            <person name="Felis G.E."/>
            <person name="de Vos W.M."/>
            <person name="Barrangou R."/>
            <person name="Klaenhammer T.R."/>
            <person name="Caufield P.W."/>
            <person name="Cui Y."/>
            <person name="Zhang H."/>
            <person name="O'Toole P.W."/>
        </authorList>
    </citation>
    <scope>NUCLEOTIDE SEQUENCE [LARGE SCALE GENOMIC DNA]</scope>
    <source>
        <strain evidence="3 4">DSM 14857</strain>
    </source>
</reference>
<sequence length="212" mass="22560">MFKKRSRRRTNNHKKITLIAISASIIIGITGGLGLNLVQSDAQVGQNRKVSNVSVEVTNNGTSTEEQNLGKPDKKPNHKTNHKPNLKPSKKPGSHGNNHGSNHIVSGGVGHGSGNSSNLSQGSNLGHGQNASSEVGDESDSDINDSGTNANSSLNGDNEDEVPAVKVDNRKQFPQTGESKNRLTIIGIVMLCVLLSALVQTKYKNINVKNQK</sequence>
<feature type="compositionally biased region" description="Basic residues" evidence="1">
    <location>
        <begin position="76"/>
        <end position="93"/>
    </location>
</feature>
<accession>A0A0R1SAB5</accession>
<keyword evidence="2" id="KW-1133">Transmembrane helix</keyword>
<evidence type="ECO:0000313" key="3">
    <source>
        <dbReference type="EMBL" id="KRL65868.1"/>
    </source>
</evidence>
<feature type="transmembrane region" description="Helical" evidence="2">
    <location>
        <begin position="183"/>
        <end position="203"/>
    </location>
</feature>